<feature type="compositionally biased region" description="Low complexity" evidence="1">
    <location>
        <begin position="875"/>
        <end position="887"/>
    </location>
</feature>
<feature type="compositionally biased region" description="Low complexity" evidence="1">
    <location>
        <begin position="1111"/>
        <end position="1125"/>
    </location>
</feature>
<feature type="compositionally biased region" description="Basic and acidic residues" evidence="1">
    <location>
        <begin position="294"/>
        <end position="312"/>
    </location>
</feature>
<dbReference type="Proteomes" id="UP001295740">
    <property type="component" value="Unassembled WGS sequence"/>
</dbReference>
<feature type="compositionally biased region" description="Polar residues" evidence="1">
    <location>
        <begin position="643"/>
        <end position="661"/>
    </location>
</feature>
<feature type="compositionally biased region" description="Basic and acidic residues" evidence="1">
    <location>
        <begin position="493"/>
        <end position="511"/>
    </location>
</feature>
<name>A0AAI8VWX6_9PEZI</name>
<sequence length="1283" mass="139205">MDVSTLMKQMQENLSEIHMTIAGLSTEDHDLRIDELESKRDAALNALHAAFEKECEAAAAKRQAEVQDVAKRRRKEDEEREARRRREDEERDTRNQTKDTKRRHLLDVETRDVEDGAEDQLDQVEAEAAQLIEEGKERLRLLKGKRQEINRLIDEQLKLPLPRLPTRKRGRAAKISNGVAVSMPALSTDEQGRAIGNHDKAPERSTIDDNKSADDERQRDEDQTAEGRGEEASPSQGAPSGIPSTVQRAIVQSPIEDPGKTILTSTQGENMGVSLDSSMDDSPEQLESTTTGDPKADRTVDIDVHSQADGRNETTPTQQADSAISVESMEPVDSMDEFDNPAHILPSDPTDSVSLSETELKTQDGVETPVDNAETSLPGRRDTSFEESTAVETSSSRDLGATDPLGYSDDHSPDGSRPQHQVNGSHDARADPESKSDEMCQYVSDPQLGQEPTPTGSYERINSPTSATETLQDEQSSTGPQSPSANPINPEKVSYESDSRLEDEPSQDSRRNSASHAQNSHETNDTSDHQDSEETAATGSRASSVEQKRARDAIISDIFEPTSTEASHSGPEERPDSERAEDSNDLGDVDGANLDSPAPKEPGPHPTSGTSQHDDKDSETHLEGAPSVSVLPGPELDTDRLESPSSLGAMSGSPPSEQAESNPLEAEMAPSSPERVASNDPVNTGDQLHEFSDILKDRADRLHETVANGEYVEGTLLKSPATAEAESAQGESHAEEAPSRSSSPDRIVHAQPDEQGLESNLAEGMVPGQNSTGHMESEEVQPAPSSEENLEVLHDGPEPPTPVLSPLDSVTAAVDEKGPSTALGLSEEGHHTQQETYIQSQDINTQPVPRLETNHWPEDTDTTDEDMNERDELRLGAPPRRAARSPLPVENVTVHGQEDLFDDDANSFYSDGGEDLTQTISADQAFNGDELAHTIGELLATPSDAVPITVELTADDDGLDRRSTEHIADKETHDQPDTYSLEDGTHTNRPQTPVGDHALHASIGSAKSDPDKKLRREPAVEYDEGPETPTTLPSQESEAPRTSPGQKQPDSPATPLKGLAASRHAPKARPETLPPHLQSQEPDDDDVNPQLFTPRDITDLSWHARNDSTPQSMRSRSTLSSGQSSPVHSSLPVDNHEPVIRDTWPAPIGNRIRVRNDSELTDRTGSDEYDPFRSDAAKPLMANTTDGESPGSEQSPSNRQSLAGSPMFQKLRNMFESTPPANSQSSPSSSRSASSPRASFGALTDLARQRSSSLRKSFTYGDEGELDERSALLSNSPGDLDGH</sequence>
<feature type="compositionally biased region" description="Acidic residues" evidence="1">
    <location>
        <begin position="859"/>
        <end position="869"/>
    </location>
</feature>
<organism evidence="2 3">
    <name type="scientific">Anthostomella pinea</name>
    <dbReference type="NCBI Taxonomy" id="933095"/>
    <lineage>
        <taxon>Eukaryota</taxon>
        <taxon>Fungi</taxon>
        <taxon>Dikarya</taxon>
        <taxon>Ascomycota</taxon>
        <taxon>Pezizomycotina</taxon>
        <taxon>Sordariomycetes</taxon>
        <taxon>Xylariomycetidae</taxon>
        <taxon>Xylariales</taxon>
        <taxon>Xylariaceae</taxon>
        <taxon>Anthostomella</taxon>
    </lineage>
</organism>
<feature type="compositionally biased region" description="Basic and acidic residues" evidence="1">
    <location>
        <begin position="190"/>
        <end position="231"/>
    </location>
</feature>
<feature type="compositionally biased region" description="Basic and acidic residues" evidence="1">
    <location>
        <begin position="62"/>
        <end position="114"/>
    </location>
</feature>
<proteinExistence type="predicted"/>
<evidence type="ECO:0000313" key="2">
    <source>
        <dbReference type="EMBL" id="CAJ2512563.1"/>
    </source>
</evidence>
<reference evidence="2" key="1">
    <citation type="submission" date="2023-10" db="EMBL/GenBank/DDBJ databases">
        <authorList>
            <person name="Hackl T."/>
        </authorList>
    </citation>
    <scope>NUCLEOTIDE SEQUENCE</scope>
</reference>
<feature type="compositionally biased region" description="Low complexity" evidence="1">
    <location>
        <begin position="1217"/>
        <end position="1239"/>
    </location>
</feature>
<feature type="region of interest" description="Disordered" evidence="1">
    <location>
        <begin position="966"/>
        <end position="1283"/>
    </location>
</feature>
<feature type="compositionally biased region" description="Basic and acidic residues" evidence="1">
    <location>
        <begin position="612"/>
        <end position="622"/>
    </location>
</feature>
<feature type="compositionally biased region" description="Polar residues" evidence="1">
    <location>
        <begin position="313"/>
        <end position="322"/>
    </location>
</feature>
<feature type="compositionally biased region" description="Basic and acidic residues" evidence="1">
    <location>
        <begin position="522"/>
        <end position="532"/>
    </location>
</feature>
<feature type="compositionally biased region" description="Polar residues" evidence="1">
    <location>
        <begin position="834"/>
        <end position="847"/>
    </location>
</feature>
<accession>A0AAI8VWX6</accession>
<feature type="compositionally biased region" description="Polar residues" evidence="1">
    <location>
        <begin position="1028"/>
        <end position="1037"/>
    </location>
</feature>
<gene>
    <name evidence="2" type="ORF">KHLLAP_LOCUS13031</name>
</gene>
<feature type="compositionally biased region" description="Basic and acidic residues" evidence="1">
    <location>
        <begin position="966"/>
        <end position="976"/>
    </location>
</feature>
<feature type="compositionally biased region" description="Polar residues" evidence="1">
    <location>
        <begin position="233"/>
        <end position="247"/>
    </location>
</feature>
<feature type="region of interest" description="Disordered" evidence="1">
    <location>
        <begin position="820"/>
        <end position="887"/>
    </location>
</feature>
<feature type="compositionally biased region" description="Polar residues" evidence="1">
    <location>
        <begin position="1182"/>
        <end position="1203"/>
    </location>
</feature>
<feature type="compositionally biased region" description="Basic and acidic residues" evidence="1">
    <location>
        <begin position="1154"/>
        <end position="1176"/>
    </location>
</feature>
<feature type="compositionally biased region" description="Basic and acidic residues" evidence="1">
    <location>
        <begin position="570"/>
        <end position="582"/>
    </location>
</feature>
<protein>
    <submittedName>
        <fullName evidence="2">Uu.00g055780.m01.CDS01</fullName>
    </submittedName>
</protein>
<feature type="compositionally biased region" description="Basic and acidic residues" evidence="1">
    <location>
        <begin position="687"/>
        <end position="696"/>
    </location>
</feature>
<feature type="compositionally biased region" description="Polar residues" evidence="1">
    <location>
        <begin position="450"/>
        <end position="487"/>
    </location>
</feature>
<evidence type="ECO:0000256" key="1">
    <source>
        <dbReference type="SAM" id="MobiDB-lite"/>
    </source>
</evidence>
<feature type="compositionally biased region" description="Basic and acidic residues" evidence="1">
    <location>
        <begin position="426"/>
        <end position="438"/>
    </location>
</feature>
<keyword evidence="3" id="KW-1185">Reference proteome</keyword>
<feature type="region of interest" description="Disordered" evidence="1">
    <location>
        <begin position="711"/>
        <end position="806"/>
    </location>
</feature>
<comment type="caution">
    <text evidence="2">The sequence shown here is derived from an EMBL/GenBank/DDBJ whole genome shotgun (WGS) entry which is preliminary data.</text>
</comment>
<evidence type="ECO:0000313" key="3">
    <source>
        <dbReference type="Proteomes" id="UP001295740"/>
    </source>
</evidence>
<feature type="compositionally biased region" description="Basic and acidic residues" evidence="1">
    <location>
        <begin position="1008"/>
        <end position="1019"/>
    </location>
</feature>
<feature type="compositionally biased region" description="Basic and acidic residues" evidence="1">
    <location>
        <begin position="1096"/>
        <end position="1106"/>
    </location>
</feature>
<feature type="compositionally biased region" description="Polar residues" evidence="1">
    <location>
        <begin position="535"/>
        <end position="545"/>
    </location>
</feature>
<feature type="compositionally biased region" description="Polar residues" evidence="1">
    <location>
        <begin position="512"/>
        <end position="521"/>
    </location>
</feature>
<dbReference type="EMBL" id="CAUWAG010000019">
    <property type="protein sequence ID" value="CAJ2512563.1"/>
    <property type="molecule type" value="Genomic_DNA"/>
</dbReference>
<feature type="region of interest" description="Disordered" evidence="1">
    <location>
        <begin position="58"/>
        <end position="119"/>
    </location>
</feature>
<feature type="compositionally biased region" description="Polar residues" evidence="1">
    <location>
        <begin position="386"/>
        <end position="397"/>
    </location>
</feature>
<feature type="region of interest" description="Disordered" evidence="1">
    <location>
        <begin position="168"/>
        <end position="696"/>
    </location>
</feature>